<comment type="caution">
    <text evidence="3">The sequence shown here is derived from an EMBL/GenBank/DDBJ whole genome shotgun (WGS) entry which is preliminary data.</text>
</comment>
<gene>
    <name evidence="3" type="ORF">ACFQ34_00160</name>
</gene>
<reference evidence="4" key="1">
    <citation type="journal article" date="2019" name="Int. J. Syst. Evol. Microbiol.">
        <title>The Global Catalogue of Microorganisms (GCM) 10K type strain sequencing project: providing services to taxonomists for standard genome sequencing and annotation.</title>
        <authorList>
            <consortium name="The Broad Institute Genomics Platform"/>
            <consortium name="The Broad Institute Genome Sequencing Center for Infectious Disease"/>
            <person name="Wu L."/>
            <person name="Ma J."/>
        </authorList>
    </citation>
    <scope>NUCLEOTIDE SEQUENCE [LARGE SCALE GENOMIC DNA]</scope>
    <source>
        <strain evidence="4">CCUG 49018</strain>
    </source>
</reference>
<dbReference type="Proteomes" id="UP001597182">
    <property type="component" value="Unassembled WGS sequence"/>
</dbReference>
<organism evidence="3 4">
    <name type="scientific">Pseudonocardia benzenivorans</name>
    <dbReference type="NCBI Taxonomy" id="228005"/>
    <lineage>
        <taxon>Bacteria</taxon>
        <taxon>Bacillati</taxon>
        <taxon>Actinomycetota</taxon>
        <taxon>Actinomycetes</taxon>
        <taxon>Pseudonocardiales</taxon>
        <taxon>Pseudonocardiaceae</taxon>
        <taxon>Pseudonocardia</taxon>
    </lineage>
</organism>
<protein>
    <submittedName>
        <fullName evidence="3">ROK family protein</fullName>
    </submittedName>
</protein>
<keyword evidence="2" id="KW-0472">Membrane</keyword>
<evidence type="ECO:0000313" key="3">
    <source>
        <dbReference type="EMBL" id="MFD1231690.1"/>
    </source>
</evidence>
<dbReference type="InterPro" id="IPR043129">
    <property type="entry name" value="ATPase_NBD"/>
</dbReference>
<dbReference type="Pfam" id="PF00480">
    <property type="entry name" value="ROK"/>
    <property type="match status" value="1"/>
</dbReference>
<evidence type="ECO:0000256" key="1">
    <source>
        <dbReference type="ARBA" id="ARBA00006479"/>
    </source>
</evidence>
<keyword evidence="2" id="KW-1133">Transmembrane helix</keyword>
<dbReference type="InterPro" id="IPR000600">
    <property type="entry name" value="ROK"/>
</dbReference>
<dbReference type="RefSeq" id="WP_013676473.1">
    <property type="nucleotide sequence ID" value="NZ_BAABKS010000014.1"/>
</dbReference>
<dbReference type="EMBL" id="JBHTMB010000002">
    <property type="protein sequence ID" value="MFD1231690.1"/>
    <property type="molecule type" value="Genomic_DNA"/>
</dbReference>
<feature type="transmembrane region" description="Helical" evidence="2">
    <location>
        <begin position="139"/>
        <end position="159"/>
    </location>
</feature>
<dbReference type="Gene3D" id="3.30.420.40">
    <property type="match status" value="2"/>
</dbReference>
<accession>A0ABW3VAW1</accession>
<proteinExistence type="inferred from homology"/>
<name>A0ABW3VAW1_9PSEU</name>
<evidence type="ECO:0000313" key="4">
    <source>
        <dbReference type="Proteomes" id="UP001597182"/>
    </source>
</evidence>
<dbReference type="PANTHER" id="PTHR18964:SF173">
    <property type="entry name" value="GLUCOKINASE"/>
    <property type="match status" value="1"/>
</dbReference>
<keyword evidence="4" id="KW-1185">Reference proteome</keyword>
<dbReference type="SUPFAM" id="SSF53067">
    <property type="entry name" value="Actin-like ATPase domain"/>
    <property type="match status" value="1"/>
</dbReference>
<dbReference type="InterPro" id="IPR049874">
    <property type="entry name" value="ROK_cs"/>
</dbReference>
<dbReference type="PROSITE" id="PS01125">
    <property type="entry name" value="ROK"/>
    <property type="match status" value="1"/>
</dbReference>
<comment type="similarity">
    <text evidence="1">Belongs to the ROK (NagC/XylR) family.</text>
</comment>
<keyword evidence="2" id="KW-0812">Transmembrane</keyword>
<sequence length="342" mass="35341">MRGVTSGHRAPSGRRAIGLDIGGTNIRGAVVADDGTLLAEVSERTPETSDGTTMTKILLGITQQLHAQHPEVVAVGVGAAGIVEWPAGLIRWAPNNSYRDWQVRAELEEATGLPATVDNDANVAALAEARLGRDRYSEMVFLTVGTGVGGGLVLGGVIYRGPSGRGGELGHIIVAPDGPRCGCGNRGCLEAVASGTALTRMGREAAAAEPAGVIARLGREEEDGVVTGHTVTRATELGDPTALDLFTRLGRWLGIGIASLANIFEIEAVVIGGGLVATGDLLLDPARAAYREHAYATEARPVVPVRVGTFGTDAGVVGAGLLGLEHAEDRRVHAVPPERATR</sequence>
<dbReference type="PANTHER" id="PTHR18964">
    <property type="entry name" value="ROK (REPRESSOR, ORF, KINASE) FAMILY"/>
    <property type="match status" value="1"/>
</dbReference>
<evidence type="ECO:0000256" key="2">
    <source>
        <dbReference type="SAM" id="Phobius"/>
    </source>
</evidence>